<gene>
    <name evidence="3" type="ORF">ENU08_04155</name>
    <name evidence="2" type="ORF">ENU41_06675</name>
</gene>
<dbReference type="PIRSF" id="PIRSF006453">
    <property type="entry name" value="FwdA"/>
    <property type="match status" value="1"/>
</dbReference>
<protein>
    <submittedName>
        <fullName evidence="3">Formylmethanofuran dehydrogenase subunit A</fullName>
    </submittedName>
</protein>
<dbReference type="Pfam" id="PF07969">
    <property type="entry name" value="Amidohydro_3"/>
    <property type="match status" value="1"/>
</dbReference>
<dbReference type="InterPro" id="IPR011059">
    <property type="entry name" value="Metal-dep_hydrolase_composite"/>
</dbReference>
<dbReference type="InterPro" id="IPR032466">
    <property type="entry name" value="Metal_Hydrolase"/>
</dbReference>
<name>A0A7C4JK98_9CREN</name>
<evidence type="ECO:0000259" key="1">
    <source>
        <dbReference type="Pfam" id="PF07969"/>
    </source>
</evidence>
<dbReference type="GO" id="GO:0016810">
    <property type="term" value="F:hydrolase activity, acting on carbon-nitrogen (but not peptide) bonds"/>
    <property type="evidence" value="ECO:0007669"/>
    <property type="project" value="InterPro"/>
</dbReference>
<sequence>MQIIVKNGIVIDPINNVKGEVMDIAVKDGRIVDPSEIDASRAVTIDAKNKLVMAGGIDIHSHIAGSKVNIGRLMRPEDHYLTNKPHSLPYRRAETGLTVPNVYKIGYGYARLGYTFVVEPATPPIKTRHTHHELNAIPLIDKAAYVLVDSNWITLDFIKEGDKEFLASYLAWLLIATKTYALKLVDPGSDYVWLLKGEGIDVDDQIPGYGLTPGDIIRSVAEASQILGLPHKVHIHCNRLGYPGNYATTLKTMGLAEAVPKLAPGYAMHITHVQFTGYKGDSWATLESGGEDIAKELNRNPYISLDLGQVIPGRPATTMTADAPFEFVLYHLARWKWSSIDTEVDAAAGIVPYKYKKKSYVNTIQWVIGLEITLLANDPWRVFITTDHPNAGTFYDYPKIFAWLVSKKAREDIMKEMNQRALKKSALPAIDKEYTLYDLAVMTRASPAKLLGLEQFKGNLGIGADADIAIYDINPFELDISKNYEALIKAFSRASTVIKGGEIVVKDGEVVKTVYGKIFYVKPEVPEDLEKNLTKALEAKFKEYYTVTLENFVIKTHEVRNLAEIRLRTLFNR</sequence>
<dbReference type="InterPro" id="IPR050378">
    <property type="entry name" value="Metallo-dep_Hydrolases_sf"/>
</dbReference>
<dbReference type="Gene3D" id="3.20.20.140">
    <property type="entry name" value="Metal-dependent hydrolases"/>
    <property type="match status" value="1"/>
</dbReference>
<dbReference type="PANTHER" id="PTHR11647:SF1">
    <property type="entry name" value="COLLAPSIN RESPONSE MEDIATOR PROTEIN"/>
    <property type="match status" value="1"/>
</dbReference>
<proteinExistence type="predicted"/>
<dbReference type="SUPFAM" id="SSF51338">
    <property type="entry name" value="Composite domain of metallo-dependent hydrolases"/>
    <property type="match status" value="2"/>
</dbReference>
<comment type="caution">
    <text evidence="3">The sequence shown here is derived from an EMBL/GenBank/DDBJ whole genome shotgun (WGS) entry which is preliminary data.</text>
</comment>
<dbReference type="EMBL" id="DTCK01000041">
    <property type="protein sequence ID" value="HGQ36343.1"/>
    <property type="molecule type" value="Genomic_DNA"/>
</dbReference>
<dbReference type="NCBIfam" id="TIGR03121">
    <property type="entry name" value="one_C_dehyd_A"/>
    <property type="match status" value="1"/>
</dbReference>
<dbReference type="Gene3D" id="2.30.40.10">
    <property type="entry name" value="Urease, subunit C, domain 1"/>
    <property type="match status" value="2"/>
</dbReference>
<dbReference type="InterPro" id="IPR013108">
    <property type="entry name" value="Amidohydro_3"/>
</dbReference>
<dbReference type="InterPro" id="IPR012027">
    <property type="entry name" value="Formylmethanofuran_DH_asu"/>
</dbReference>
<accession>A0A7C4JK98</accession>
<dbReference type="EMBL" id="DTBD01000031">
    <property type="protein sequence ID" value="HGQ64419.1"/>
    <property type="molecule type" value="Genomic_DNA"/>
</dbReference>
<dbReference type="PANTHER" id="PTHR11647">
    <property type="entry name" value="HYDRANTOINASE/DIHYDROPYRIMIDINASE FAMILY MEMBER"/>
    <property type="match status" value="1"/>
</dbReference>
<evidence type="ECO:0000313" key="3">
    <source>
        <dbReference type="EMBL" id="HGQ64419.1"/>
    </source>
</evidence>
<evidence type="ECO:0000313" key="2">
    <source>
        <dbReference type="EMBL" id="HGQ36343.1"/>
    </source>
</evidence>
<reference evidence="3" key="1">
    <citation type="journal article" date="2020" name="mSystems">
        <title>Genome- and Community-Level Interaction Insights into Carbon Utilization and Element Cycling Functions of Hydrothermarchaeota in Hydrothermal Sediment.</title>
        <authorList>
            <person name="Zhou Z."/>
            <person name="Liu Y."/>
            <person name="Xu W."/>
            <person name="Pan J."/>
            <person name="Luo Z.H."/>
            <person name="Li M."/>
        </authorList>
    </citation>
    <scope>NUCLEOTIDE SEQUENCE [LARGE SCALE GENOMIC DNA]</scope>
    <source>
        <strain evidence="3">SpSt-637</strain>
        <strain evidence="2">SpSt-667</strain>
    </source>
</reference>
<dbReference type="AlphaFoldDB" id="A0A7C4JK98"/>
<feature type="domain" description="Amidohydrolase 3" evidence="1">
    <location>
        <begin position="44"/>
        <end position="505"/>
    </location>
</feature>
<dbReference type="SUPFAM" id="SSF51556">
    <property type="entry name" value="Metallo-dependent hydrolases"/>
    <property type="match status" value="1"/>
</dbReference>
<organism evidence="3">
    <name type="scientific">Ignisphaera aggregans</name>
    <dbReference type="NCBI Taxonomy" id="334771"/>
    <lineage>
        <taxon>Archaea</taxon>
        <taxon>Thermoproteota</taxon>
        <taxon>Thermoprotei</taxon>
        <taxon>Desulfurococcales</taxon>
        <taxon>Desulfurococcaceae</taxon>
        <taxon>Ignisphaera</taxon>
    </lineage>
</organism>